<keyword evidence="1" id="KW-0732">Signal</keyword>
<gene>
    <name evidence="2" type="ORF">C7S20_16425</name>
</gene>
<dbReference type="Gene3D" id="1.20.5.320">
    <property type="entry name" value="6-Phosphogluconate Dehydrogenase, domain 3"/>
    <property type="match status" value="1"/>
</dbReference>
<sequence length="180" mass="19370">MKKILSLLALTSILFISCTGDPGPPGPPGPPGEDGQYIVGQAFEATVDFTDPNYSVFVDIPAGIEVLDTDIVLVYLLESVDDQTGADVWSLLPQTFYLDGSGEVQYNYNHTSSDVNIYLHGNVDLSTLGPAFTDNQTFRLVVLPADYALNSGVDINNYQAVKAALDLKDANLPVAHSMDK</sequence>
<keyword evidence="3" id="KW-1185">Reference proteome</keyword>
<dbReference type="EMBL" id="CP028136">
    <property type="protein sequence ID" value="AVR46723.1"/>
    <property type="molecule type" value="Genomic_DNA"/>
</dbReference>
<dbReference type="Proteomes" id="UP000241507">
    <property type="component" value="Chromosome"/>
</dbReference>
<evidence type="ECO:0000313" key="3">
    <source>
        <dbReference type="Proteomes" id="UP000241507"/>
    </source>
</evidence>
<evidence type="ECO:0000313" key="2">
    <source>
        <dbReference type="EMBL" id="AVR46723.1"/>
    </source>
</evidence>
<evidence type="ECO:0000256" key="1">
    <source>
        <dbReference type="SAM" id="SignalP"/>
    </source>
</evidence>
<dbReference type="OrthoDB" id="1524444at2"/>
<accession>A0A2R3Z8Y0</accession>
<organism evidence="2 3">
    <name type="scientific">Christiangramia fulva</name>
    <dbReference type="NCBI Taxonomy" id="2126553"/>
    <lineage>
        <taxon>Bacteria</taxon>
        <taxon>Pseudomonadati</taxon>
        <taxon>Bacteroidota</taxon>
        <taxon>Flavobacteriia</taxon>
        <taxon>Flavobacteriales</taxon>
        <taxon>Flavobacteriaceae</taxon>
        <taxon>Christiangramia</taxon>
    </lineage>
</organism>
<dbReference type="AlphaFoldDB" id="A0A2R3Z8Y0"/>
<dbReference type="RefSeq" id="WP_107013494.1">
    <property type="nucleotide sequence ID" value="NZ_CP028136.1"/>
</dbReference>
<dbReference type="PROSITE" id="PS51257">
    <property type="entry name" value="PROKAR_LIPOPROTEIN"/>
    <property type="match status" value="1"/>
</dbReference>
<feature type="signal peptide" evidence="1">
    <location>
        <begin position="1"/>
        <end position="20"/>
    </location>
</feature>
<dbReference type="KEGG" id="grs:C7S20_16425"/>
<proteinExistence type="predicted"/>
<name>A0A2R3Z8Y0_9FLAO</name>
<reference evidence="3" key="1">
    <citation type="submission" date="2018-03" db="EMBL/GenBank/DDBJ databases">
        <title>Gramella fulva sp. nov., isolated from a dry surface of tidal flat.</title>
        <authorList>
            <person name="Hwang S.H."/>
            <person name="Hwang W.M."/>
            <person name="Kang K."/>
            <person name="Ahn T.-Y."/>
        </authorList>
    </citation>
    <scope>NUCLEOTIDE SEQUENCE [LARGE SCALE GENOMIC DNA]</scope>
    <source>
        <strain evidence="3">SH35</strain>
    </source>
</reference>
<feature type="chain" id="PRO_5015322330" evidence="1">
    <location>
        <begin position="21"/>
        <end position="180"/>
    </location>
</feature>
<protein>
    <submittedName>
        <fullName evidence="2">Dihydrolipoamide dehydrogenase</fullName>
    </submittedName>
</protein>